<protein>
    <submittedName>
        <fullName evidence="3">Deoxyguanosinetriphosphate triphosphohydrolase</fullName>
        <ecNumber evidence="3">3.1.5.1</ecNumber>
    </submittedName>
</protein>
<evidence type="ECO:0000313" key="4">
    <source>
        <dbReference type="Proteomes" id="UP000019464"/>
    </source>
</evidence>
<evidence type="ECO:0000313" key="3">
    <source>
        <dbReference type="EMBL" id="EXJ13074.1"/>
    </source>
</evidence>
<dbReference type="GO" id="GO:0006203">
    <property type="term" value="P:dGTP catabolic process"/>
    <property type="evidence" value="ECO:0007669"/>
    <property type="project" value="TreeGrafter"/>
</dbReference>
<dbReference type="InterPro" id="IPR006261">
    <property type="entry name" value="dGTPase"/>
</dbReference>
<dbReference type="NCBIfam" id="TIGR01353">
    <property type="entry name" value="dGTP_triPase"/>
    <property type="match status" value="1"/>
</dbReference>
<keyword evidence="1 3" id="KW-0378">Hydrolase</keyword>
<dbReference type="SUPFAM" id="SSF109604">
    <property type="entry name" value="HD-domain/PDEase-like"/>
    <property type="match status" value="1"/>
</dbReference>
<dbReference type="InterPro" id="IPR050135">
    <property type="entry name" value="dGTPase-like"/>
</dbReference>
<keyword evidence="4" id="KW-1185">Reference proteome</keyword>
<comment type="caution">
    <text evidence="3">The sequence shown here is derived from an EMBL/GenBank/DDBJ whole genome shotgun (WGS) entry which is preliminary data.</text>
</comment>
<evidence type="ECO:0000259" key="2">
    <source>
        <dbReference type="PROSITE" id="PS51831"/>
    </source>
</evidence>
<dbReference type="PANTHER" id="PTHR11373:SF40">
    <property type="entry name" value="DEOXYGUANOSINETRIPHOSPHATE TRIPHOSPHOHYDROLASE-LIKE PROTEIN 2"/>
    <property type="match status" value="1"/>
</dbReference>
<feature type="domain" description="HD" evidence="2">
    <location>
        <begin position="63"/>
        <end position="217"/>
    </location>
</feature>
<dbReference type="PROSITE" id="PS51831">
    <property type="entry name" value="HD"/>
    <property type="match status" value="1"/>
</dbReference>
<dbReference type="AlphaFoldDB" id="W9V164"/>
<dbReference type="PATRIC" id="fig|1229521.3.peg.431"/>
<proteinExistence type="predicted"/>
<dbReference type="STRING" id="1229521.D791_00422"/>
<organism evidence="3 4">
    <name type="scientific">Nitrincola nitratireducens</name>
    <dbReference type="NCBI Taxonomy" id="1229521"/>
    <lineage>
        <taxon>Bacteria</taxon>
        <taxon>Pseudomonadati</taxon>
        <taxon>Pseudomonadota</taxon>
        <taxon>Gammaproteobacteria</taxon>
        <taxon>Oceanospirillales</taxon>
        <taxon>Oceanospirillaceae</taxon>
        <taxon>Nitrincola</taxon>
    </lineage>
</organism>
<dbReference type="Gene3D" id="1.10.3210.10">
    <property type="entry name" value="Hypothetical protein af1432"/>
    <property type="match status" value="2"/>
</dbReference>
<dbReference type="InterPro" id="IPR006674">
    <property type="entry name" value="HD_domain"/>
</dbReference>
<dbReference type="CDD" id="cd00077">
    <property type="entry name" value="HDc"/>
    <property type="match status" value="1"/>
</dbReference>
<dbReference type="Pfam" id="PF01966">
    <property type="entry name" value="HD"/>
    <property type="match status" value="1"/>
</dbReference>
<gene>
    <name evidence="3" type="primary">dgt_1</name>
    <name evidence="3" type="ORF">D791_00422</name>
</gene>
<reference evidence="3 4" key="2">
    <citation type="journal article" date="2015" name="Syst. Appl. Microbiol.">
        <title>Nitrincola nitratireducens sp. nov. isolated from a haloalkaline crater lake.</title>
        <authorList>
            <person name="Singh A."/>
            <person name="Vaidya B."/>
            <person name="Tanuku N.R."/>
            <person name="Pinnaka A.K."/>
        </authorList>
    </citation>
    <scope>NUCLEOTIDE SEQUENCE [LARGE SCALE GENOMIC DNA]</scope>
    <source>
        <strain evidence="3 4">AK23</strain>
    </source>
</reference>
<dbReference type="EMBL" id="AONB01000001">
    <property type="protein sequence ID" value="EXJ13074.1"/>
    <property type="molecule type" value="Genomic_DNA"/>
</dbReference>
<reference evidence="4" key="1">
    <citation type="submission" date="2012-11" db="EMBL/GenBank/DDBJ databases">
        <authorList>
            <person name="Singh A."/>
            <person name="Pinnaka A.K."/>
            <person name="Vaidya B."/>
        </authorList>
    </citation>
    <scope>NUCLEOTIDE SEQUENCE [LARGE SCALE GENOMIC DNA]</scope>
    <source>
        <strain evidence="4">AK23</strain>
    </source>
</reference>
<evidence type="ECO:0000256" key="1">
    <source>
        <dbReference type="ARBA" id="ARBA00022801"/>
    </source>
</evidence>
<dbReference type="EC" id="3.1.5.1" evidence="3"/>
<name>W9V164_9GAMM</name>
<dbReference type="Proteomes" id="UP000019464">
    <property type="component" value="Unassembled WGS sequence"/>
</dbReference>
<dbReference type="InterPro" id="IPR003607">
    <property type="entry name" value="HD/PDEase_dom"/>
</dbReference>
<accession>W9V164</accession>
<sequence length="217" mass="24545">MPMQWPQLLTTKRYGHEHLTSAEIGRSHFHKDHDRIIFSSAFRRLGRKTQVHPLTLNDHIHTRLTHSIEVGSLGRSLGIRVGELIANELPPWSSPHDVGMIVQSACLAHDIGNPPFGHAGEYAIRDWFRRHAQDPRFASLHPLELQDLQTFEGNAQGLRVVTKIENNLFDGGLRLTYPTLGTLIKYPWTVEKAGERGKFGVFQSEVETLNQLGHELG</sequence>
<dbReference type="GO" id="GO:0008832">
    <property type="term" value="F:dGTPase activity"/>
    <property type="evidence" value="ECO:0007669"/>
    <property type="project" value="UniProtKB-EC"/>
</dbReference>
<dbReference type="PANTHER" id="PTHR11373">
    <property type="entry name" value="DEOXYNUCLEOSIDE TRIPHOSPHATE TRIPHOSPHOHYDROLASE"/>
    <property type="match status" value="1"/>
</dbReference>